<keyword evidence="3" id="KW-0328">Glycosyltransferase</keyword>
<dbReference type="GO" id="GO:0006491">
    <property type="term" value="P:N-glycan processing"/>
    <property type="evidence" value="ECO:0007669"/>
    <property type="project" value="TreeGrafter"/>
</dbReference>
<evidence type="ECO:0000256" key="10">
    <source>
        <dbReference type="ARBA" id="ARBA00023180"/>
    </source>
</evidence>
<evidence type="ECO:0000256" key="4">
    <source>
        <dbReference type="ARBA" id="ARBA00022679"/>
    </source>
</evidence>
<dbReference type="PANTHER" id="PTHR11987">
    <property type="entry name" value="ALPHA-2,8-SIALYLTRANSFERASE"/>
    <property type="match status" value="1"/>
</dbReference>
<dbReference type="GeneTree" id="ENSGT01030000234535"/>
<reference evidence="12" key="1">
    <citation type="submission" date="2025-08" db="UniProtKB">
        <authorList>
            <consortium name="Ensembl"/>
        </authorList>
    </citation>
    <scope>IDENTIFICATION</scope>
</reference>
<comment type="subcellular location">
    <subcellularLocation>
        <location evidence="1">Golgi apparatus membrane</location>
        <topology evidence="1">Single-pass type II membrane protein</topology>
    </subcellularLocation>
</comment>
<sequence>GAGPTTQPLDTCWRPRWWVPTPRSRNSVLRSWARTDRSPPSFPTDSLGGRPGLVQVPPTPTVPSPSSPFCRVPNPFAPQCHPSPPCREQLGRCCNASANLVLSRDNTPLGSRIVCDGQPAKKLLVREELSPPSQGSPFQGVPYDSCAVVGNGGILRNSSCGPEIDRAQFVISGSGGRAVPGRRLTGASLPARRFRGLGRWRRPFAEAVGAYGAALLLVPAFSFAAYTAVSFQALYTLEDFGSPARTLFMNPEYLARLDGHWRSHGLRPNRLSSGFMLVSSALEMCRHLTLYGFWPFPSDPEGRPLPHHYYDNQPPRSGVHAMPEEFTRYLGMHLQGALRLHLGCCQEGPAGGHTHRGSERGSEKSPPTAQLHLSPSSGVKGGE</sequence>
<keyword evidence="10" id="KW-0325">Glycoprotein</keyword>
<dbReference type="Pfam" id="PF00777">
    <property type="entry name" value="Glyco_transf_29"/>
    <property type="match status" value="1"/>
</dbReference>
<dbReference type="Proteomes" id="UP000694404">
    <property type="component" value="Unplaced"/>
</dbReference>
<dbReference type="GO" id="GO:0003828">
    <property type="term" value="F:alpha-N-acetylneuraminate alpha-2,8-sialyltransferase activity"/>
    <property type="evidence" value="ECO:0007669"/>
    <property type="project" value="TreeGrafter"/>
</dbReference>
<evidence type="ECO:0000256" key="2">
    <source>
        <dbReference type="ARBA" id="ARBA00006003"/>
    </source>
</evidence>
<dbReference type="Ensembl" id="ENSCABT00000016955.1">
    <property type="protein sequence ID" value="ENSCABP00000015465.1"/>
    <property type="gene ID" value="ENSCABG00000011504.1"/>
</dbReference>
<evidence type="ECO:0000313" key="13">
    <source>
        <dbReference type="Proteomes" id="UP000694404"/>
    </source>
</evidence>
<evidence type="ECO:0000256" key="3">
    <source>
        <dbReference type="ARBA" id="ARBA00022676"/>
    </source>
</evidence>
<dbReference type="Gene3D" id="3.90.1480.20">
    <property type="entry name" value="Glycosyl transferase family 29"/>
    <property type="match status" value="2"/>
</dbReference>
<reference evidence="12" key="2">
    <citation type="submission" date="2025-09" db="UniProtKB">
        <authorList>
            <consortium name="Ensembl"/>
        </authorList>
    </citation>
    <scope>IDENTIFICATION</scope>
</reference>
<evidence type="ECO:0000256" key="1">
    <source>
        <dbReference type="ARBA" id="ARBA00004323"/>
    </source>
</evidence>
<keyword evidence="13" id="KW-1185">Reference proteome</keyword>
<keyword evidence="5" id="KW-0812">Transmembrane</keyword>
<keyword evidence="8" id="KW-0333">Golgi apparatus</keyword>
<accession>A0A8C0H2B9</accession>
<dbReference type="InterPro" id="IPR001675">
    <property type="entry name" value="Glyco_trans_29"/>
</dbReference>
<dbReference type="InterPro" id="IPR038578">
    <property type="entry name" value="GT29-like_sf"/>
</dbReference>
<dbReference type="AlphaFoldDB" id="A0A8C0H2B9"/>
<name>A0A8C0H2B9_CHEAB</name>
<evidence type="ECO:0000256" key="9">
    <source>
        <dbReference type="ARBA" id="ARBA00023136"/>
    </source>
</evidence>
<comment type="similarity">
    <text evidence="2">Belongs to the glycosyltransferase 29 family.</text>
</comment>
<evidence type="ECO:0000256" key="6">
    <source>
        <dbReference type="ARBA" id="ARBA00022968"/>
    </source>
</evidence>
<proteinExistence type="inferred from homology"/>
<evidence type="ECO:0000256" key="8">
    <source>
        <dbReference type="ARBA" id="ARBA00023034"/>
    </source>
</evidence>
<feature type="region of interest" description="Disordered" evidence="11">
    <location>
        <begin position="28"/>
        <end position="51"/>
    </location>
</feature>
<feature type="compositionally biased region" description="Polar residues" evidence="11">
    <location>
        <begin position="365"/>
        <end position="377"/>
    </location>
</feature>
<keyword evidence="9" id="KW-0472">Membrane</keyword>
<keyword evidence="6" id="KW-0735">Signal-anchor</keyword>
<feature type="region of interest" description="Disordered" evidence="11">
    <location>
        <begin position="349"/>
        <end position="383"/>
    </location>
</feature>
<keyword evidence="4" id="KW-0808">Transferase</keyword>
<protein>
    <submittedName>
        <fullName evidence="12">Uncharacterized protein</fullName>
    </submittedName>
</protein>
<keyword evidence="7" id="KW-1133">Transmembrane helix</keyword>
<dbReference type="PANTHER" id="PTHR11987:SF29">
    <property type="entry name" value="ALPHA-2,8-SIALYLTRANSFERASE 8F"/>
    <property type="match status" value="1"/>
</dbReference>
<evidence type="ECO:0000256" key="5">
    <source>
        <dbReference type="ARBA" id="ARBA00022692"/>
    </source>
</evidence>
<evidence type="ECO:0000313" key="12">
    <source>
        <dbReference type="Ensembl" id="ENSCABP00000015465.1"/>
    </source>
</evidence>
<dbReference type="GO" id="GO:0009311">
    <property type="term" value="P:oligosaccharide metabolic process"/>
    <property type="evidence" value="ECO:0007669"/>
    <property type="project" value="TreeGrafter"/>
</dbReference>
<organism evidence="12 13">
    <name type="scientific">Chelonoidis abingdonii</name>
    <name type="common">Abingdon island giant tortoise</name>
    <name type="synonym">Testudo abingdonii</name>
    <dbReference type="NCBI Taxonomy" id="106734"/>
    <lineage>
        <taxon>Eukaryota</taxon>
        <taxon>Metazoa</taxon>
        <taxon>Chordata</taxon>
        <taxon>Craniata</taxon>
        <taxon>Vertebrata</taxon>
        <taxon>Euteleostomi</taxon>
        <taxon>Archelosauria</taxon>
        <taxon>Testudinata</taxon>
        <taxon>Testudines</taxon>
        <taxon>Cryptodira</taxon>
        <taxon>Durocryptodira</taxon>
        <taxon>Testudinoidea</taxon>
        <taxon>Testudinidae</taxon>
        <taxon>Chelonoidis</taxon>
    </lineage>
</organism>
<dbReference type="GO" id="GO:0000139">
    <property type="term" value="C:Golgi membrane"/>
    <property type="evidence" value="ECO:0007669"/>
    <property type="project" value="UniProtKB-SubCell"/>
</dbReference>
<dbReference type="InterPro" id="IPR050943">
    <property type="entry name" value="Glycosyltr_29_Sialyltrsf"/>
</dbReference>
<evidence type="ECO:0000256" key="7">
    <source>
        <dbReference type="ARBA" id="ARBA00022989"/>
    </source>
</evidence>
<evidence type="ECO:0000256" key="11">
    <source>
        <dbReference type="SAM" id="MobiDB-lite"/>
    </source>
</evidence>